<dbReference type="SMART" id="SM01234">
    <property type="entry name" value="Haemolytic"/>
    <property type="match status" value="1"/>
</dbReference>
<evidence type="ECO:0000313" key="2">
    <source>
        <dbReference type="Proteomes" id="UP000178892"/>
    </source>
</evidence>
<dbReference type="STRING" id="1817825.A2720_04650"/>
<gene>
    <name evidence="1" type="ORF">A2720_04650</name>
</gene>
<evidence type="ECO:0000313" key="1">
    <source>
        <dbReference type="EMBL" id="OGE80819.1"/>
    </source>
</evidence>
<dbReference type="Pfam" id="PF01809">
    <property type="entry name" value="YidD"/>
    <property type="match status" value="1"/>
</dbReference>
<comment type="caution">
    <text evidence="1">The sequence shown here is derived from an EMBL/GenBank/DDBJ whole genome shotgun (WGS) entry which is preliminary data.</text>
</comment>
<sequence>MNTVQVLNKTLALPMVGVIYLYQKTLSPDHGIFRSRYPYGFCKHYPSCSMYAKQIFIKRGVLGLPRVMRRIISCNPWSLGGIDLP</sequence>
<evidence type="ECO:0008006" key="3">
    <source>
        <dbReference type="Google" id="ProtNLM"/>
    </source>
</evidence>
<dbReference type="AlphaFoldDB" id="A0A1F5NT24"/>
<dbReference type="Proteomes" id="UP000178892">
    <property type="component" value="Unassembled WGS sequence"/>
</dbReference>
<accession>A0A1F5NT24</accession>
<dbReference type="InterPro" id="IPR002696">
    <property type="entry name" value="Membr_insert_effic_factor_YidD"/>
</dbReference>
<organism evidence="1 2">
    <name type="scientific">Candidatus Doudnabacteria bacterium RIFCSPHIGHO2_01_FULL_46_24</name>
    <dbReference type="NCBI Taxonomy" id="1817825"/>
    <lineage>
        <taxon>Bacteria</taxon>
        <taxon>Candidatus Doudnaibacteriota</taxon>
    </lineage>
</organism>
<reference evidence="1 2" key="1">
    <citation type="journal article" date="2016" name="Nat. Commun.">
        <title>Thousands of microbial genomes shed light on interconnected biogeochemical processes in an aquifer system.</title>
        <authorList>
            <person name="Anantharaman K."/>
            <person name="Brown C.T."/>
            <person name="Hug L.A."/>
            <person name="Sharon I."/>
            <person name="Castelle C.J."/>
            <person name="Probst A.J."/>
            <person name="Thomas B.C."/>
            <person name="Singh A."/>
            <person name="Wilkins M.J."/>
            <person name="Karaoz U."/>
            <person name="Brodie E.L."/>
            <person name="Williams K.H."/>
            <person name="Hubbard S.S."/>
            <person name="Banfield J.F."/>
        </authorList>
    </citation>
    <scope>NUCLEOTIDE SEQUENCE [LARGE SCALE GENOMIC DNA]</scope>
</reference>
<name>A0A1F5NT24_9BACT</name>
<protein>
    <recommendedName>
        <fullName evidence="3">Membrane protein insertion efficiency factor</fullName>
    </recommendedName>
</protein>
<dbReference type="EMBL" id="MFEL01000018">
    <property type="protein sequence ID" value="OGE80819.1"/>
    <property type="molecule type" value="Genomic_DNA"/>
</dbReference>
<dbReference type="NCBIfam" id="TIGR00278">
    <property type="entry name" value="membrane protein insertion efficiency factor YidD"/>
    <property type="match status" value="1"/>
</dbReference>
<proteinExistence type="predicted"/>